<comment type="caution">
    <text evidence="2">The sequence shown here is derived from an EMBL/GenBank/DDBJ whole genome shotgun (WGS) entry which is preliminary data.</text>
</comment>
<feature type="region of interest" description="Disordered" evidence="1">
    <location>
        <begin position="1"/>
        <end position="41"/>
    </location>
</feature>
<dbReference type="Proteomes" id="UP001472677">
    <property type="component" value="Unassembled WGS sequence"/>
</dbReference>
<gene>
    <name evidence="2" type="ORF">V6N12_010803</name>
</gene>
<protein>
    <submittedName>
        <fullName evidence="2">Uncharacterized protein</fullName>
    </submittedName>
</protein>
<organism evidence="2 3">
    <name type="scientific">Hibiscus sabdariffa</name>
    <name type="common">roselle</name>
    <dbReference type="NCBI Taxonomy" id="183260"/>
    <lineage>
        <taxon>Eukaryota</taxon>
        <taxon>Viridiplantae</taxon>
        <taxon>Streptophyta</taxon>
        <taxon>Embryophyta</taxon>
        <taxon>Tracheophyta</taxon>
        <taxon>Spermatophyta</taxon>
        <taxon>Magnoliopsida</taxon>
        <taxon>eudicotyledons</taxon>
        <taxon>Gunneridae</taxon>
        <taxon>Pentapetalae</taxon>
        <taxon>rosids</taxon>
        <taxon>malvids</taxon>
        <taxon>Malvales</taxon>
        <taxon>Malvaceae</taxon>
        <taxon>Malvoideae</taxon>
        <taxon>Hibiscus</taxon>
    </lineage>
</organism>
<evidence type="ECO:0000313" key="3">
    <source>
        <dbReference type="Proteomes" id="UP001472677"/>
    </source>
</evidence>
<name>A0ABR2EL76_9ROSI</name>
<reference evidence="2 3" key="1">
    <citation type="journal article" date="2024" name="G3 (Bethesda)">
        <title>Genome assembly of Hibiscus sabdariffa L. provides insights into metabolisms of medicinal natural products.</title>
        <authorList>
            <person name="Kim T."/>
        </authorList>
    </citation>
    <scope>NUCLEOTIDE SEQUENCE [LARGE SCALE GENOMIC DNA]</scope>
    <source>
        <strain evidence="2">TK-2024</strain>
        <tissue evidence="2">Old leaves</tissue>
    </source>
</reference>
<sequence>MASRNEKSGLRSNQLTNRKSDSRFESLSEALPESDVTDPVLPETVVSESVMSSEVQVDGSSRHGRFHEEVSGLQMVQGDSQQSAGVHVASVSKVVPVSSSLHKAKHTAV</sequence>
<proteinExistence type="predicted"/>
<dbReference type="EMBL" id="JBBPBM010000012">
    <property type="protein sequence ID" value="KAK8562733.1"/>
    <property type="molecule type" value="Genomic_DNA"/>
</dbReference>
<evidence type="ECO:0000256" key="1">
    <source>
        <dbReference type="SAM" id="MobiDB-lite"/>
    </source>
</evidence>
<evidence type="ECO:0000313" key="2">
    <source>
        <dbReference type="EMBL" id="KAK8562733.1"/>
    </source>
</evidence>
<accession>A0ABR2EL76</accession>
<keyword evidence="3" id="KW-1185">Reference proteome</keyword>